<feature type="compositionally biased region" description="Acidic residues" evidence="1">
    <location>
        <begin position="1684"/>
        <end position="1695"/>
    </location>
</feature>
<feature type="region of interest" description="Disordered" evidence="1">
    <location>
        <begin position="1636"/>
        <end position="1702"/>
    </location>
</feature>
<dbReference type="PANTHER" id="PTHR21529">
    <property type="entry name" value="MAMMARY TURMOR VIRUS RECEPTOR HOMOLOG 1, 2 MTVR1, 2"/>
    <property type="match status" value="1"/>
</dbReference>
<dbReference type="PANTHER" id="PTHR21529:SF4">
    <property type="entry name" value="TPR AND ANKYRIN REPEAT-CONTAINING PROTEIN 1"/>
    <property type="match status" value="1"/>
</dbReference>
<sequence length="1895" mass="213268">MSISASWRWPVVLSGRAIRELRQLTEDNKTLEIIRTKFKELSRAQFTTDNHLLVRGTEGYIPIYRARMSVDLRIIYMIDLVADSESKVYHGLVIKIFSVSTRARVAYDFWAKVSRYLVRLGRDYRDRCTRREYVQTADGPLNIPAMFDHREYILAGPDGEHSLGDEDNINSETDMNELHEIVALEKFSPVTKSLYNSILADMEAVLPMALNPDERKIVRHHGTSIVIGRSGTGKTTALIYKMRANAQLGARSDELRPTRQLFVTRSKVLTQHIARNYQGLMDSSDIANKTTNELEEMRKVNQKYQARELVEYDNSVDFRVDLPRRFSELKDSHFPLFVSFDKLCELLEGDMMGATGEDALSSARIRARPIITFSEFKHQYWPSFNYKLTRNLNPALVFSEILGVIKGYGRNLTVDEYLSELSHKKSPLLMDVRDRVYAIYEAYTKLCNQRFEIDNADRTQKILSNYRVPLESRVDYMQVFIDEVQDHLMSDVYLLQSLCSNLDGGYWCGDTAQTINVGSSFRIKDLKAFIYEKMIPKEALRLQRKAAMPFSLFELTVNFRSHGGIVRYAASLVELIYTLFPTSIDVMAPETAKTPGLPPLLFASPEKNEAAFVHYLLDQKPIEQATPFGAQQAIIVRSEATARSLTQRLQKRCTVISLLETKGLEFDDILLYNFFEESEAPTSAWRAILSLSVHNKDGRVQFDKLEPQFTASPVLCSELKQLYVAITRARHRCWIWDSGETINAMKVLWEGLKLIASAESLSSLSKFAASTKDLRQWAQRGQEFFSTGLYALAQSCFERAGQDKEAAIADAYNTMAEAKAAGAKNDLIHAARKMETCANSEKSSHTASTLWYHAATCWHGARDIIRASRAYCRGGFYDQAAVISFEAQNMDECLKILVAHSGRMDSALVQRIEEVASVHFLRERRYDDLQKLYKGSLDQCIALARSLRFPVQLKELLQRNRQFEDLANEYLSDGLPVQAIQCLLKVRKPATVERAKSIVSSHLWMTFSLDATRNPQSIEQAEDLINICKSLGGLSAPAARNDIELFSILVRHQTVSLEMFESILTSFDPTGEEDGLRLTLIYHHALKANEHGSDSYEAFVAHLQAWPQYLAYIQQLSELPSPSQSLHVRRLLGLLDPTLTSSKSGSNAPISIPSGTFMQSFVSKGRVAKKNSTRDLVLPADTADASIREALAEHVQQSLKGLHAHLLQSPWTQPLCLARHGDASSTPEYPSQLAVQSQQLIQTLDLVFLALESAKGYGTNVGATGFTKTEADKIQTAWIIRLFNVIFAPTGSIVRAGLELLKPDFSGGIHSWVEDALVALDPNKHKQTFATLLVIYLSISSELHPNHFRAKNIPAFRGRAPVGCPPKPHFFAADISTLHQPASLGRLYKVVDNLGYIIERRWTIDATALIHLIERTTRDLILAERAVTTWPWFYRGFSGLVAPLSWASSLAMHAKYPRRLGPQPIETFVRHVRIILAQLLQSIPEHWKVLHDDIGAHDLESLTSRLIWSICLLAVNLHPAHPALPAIFNVLKDTAVEEETRVLTPLTIELTNLAINPDTQPVGFNQKLCLTLLTRTFHHEELVMLLGNHGIACPAKQGVISQMIVFNDIPHLRAILVEKLSGKGAESSAHHIAELLPDSGDESGQLPPDSPLVETMPNHQDAYEVALDTSPSRPETPVSLPDSESQDDEVVEDEKSEGKLTPEDAAHCIQSAWRRSVEREAQRRRLNEFDLEGRLYEEHRLNFPKMGKSATERDILALRLVRGPCLSIVLGLQMLIEEMKDYLEHIDDNLKAEGLGPKDVDELQKSNKKNQKLVEGYLAKASGYLPANKPPKIIKPGNISGVRTQTKNAWDVFMDAKNSKTVPQDEGFKEVEAVMLRGRVVIQRALEKPSRGKGR</sequence>
<dbReference type="InterPro" id="IPR039904">
    <property type="entry name" value="TRANK1"/>
</dbReference>
<dbReference type="EMBL" id="CAJMWV010009538">
    <property type="protein sequence ID" value="CAE6539324.1"/>
    <property type="molecule type" value="Genomic_DNA"/>
</dbReference>
<evidence type="ECO:0000313" key="2">
    <source>
        <dbReference type="EMBL" id="CAE6539324.1"/>
    </source>
</evidence>
<dbReference type="Proteomes" id="UP000663831">
    <property type="component" value="Unassembled WGS sequence"/>
</dbReference>
<dbReference type="Gene3D" id="3.40.50.300">
    <property type="entry name" value="P-loop containing nucleotide triphosphate hydrolases"/>
    <property type="match status" value="2"/>
</dbReference>
<dbReference type="OrthoDB" id="3156807at2759"/>
<proteinExistence type="predicted"/>
<comment type="caution">
    <text evidence="2">The sequence shown here is derived from an EMBL/GenBank/DDBJ whole genome shotgun (WGS) entry which is preliminary data.</text>
</comment>
<evidence type="ECO:0000256" key="1">
    <source>
        <dbReference type="SAM" id="MobiDB-lite"/>
    </source>
</evidence>
<evidence type="ECO:0008006" key="4">
    <source>
        <dbReference type="Google" id="ProtNLM"/>
    </source>
</evidence>
<protein>
    <recommendedName>
        <fullName evidence="4">TPR and ankyrin repeat-containing protein 1</fullName>
    </recommendedName>
</protein>
<dbReference type="InterPro" id="IPR027417">
    <property type="entry name" value="P-loop_NTPase"/>
</dbReference>
<reference evidence="2" key="1">
    <citation type="submission" date="2021-01" db="EMBL/GenBank/DDBJ databases">
        <authorList>
            <person name="Kaushik A."/>
        </authorList>
    </citation>
    <scope>NUCLEOTIDE SEQUENCE</scope>
    <source>
        <strain evidence="2">AG3-1AP</strain>
    </source>
</reference>
<gene>
    <name evidence="2" type="ORF">RDB_LOCUS171640</name>
</gene>
<evidence type="ECO:0000313" key="3">
    <source>
        <dbReference type="Proteomes" id="UP000663831"/>
    </source>
</evidence>
<name>A0A8H3DTL0_9AGAM</name>
<organism evidence="2 3">
    <name type="scientific">Rhizoctonia solani</name>
    <dbReference type="NCBI Taxonomy" id="456999"/>
    <lineage>
        <taxon>Eukaryota</taxon>
        <taxon>Fungi</taxon>
        <taxon>Dikarya</taxon>
        <taxon>Basidiomycota</taxon>
        <taxon>Agaricomycotina</taxon>
        <taxon>Agaricomycetes</taxon>
        <taxon>Cantharellales</taxon>
        <taxon>Ceratobasidiaceae</taxon>
        <taxon>Rhizoctonia</taxon>
    </lineage>
</organism>
<dbReference type="SUPFAM" id="SSF52540">
    <property type="entry name" value="P-loop containing nucleoside triphosphate hydrolases"/>
    <property type="match status" value="1"/>
</dbReference>
<accession>A0A8H3DTL0</accession>